<protein>
    <submittedName>
        <fullName evidence="1">Uncharacterized protein</fullName>
    </submittedName>
</protein>
<gene>
    <name evidence="1" type="ORF">H2198_005231</name>
</gene>
<comment type="caution">
    <text evidence="1">The sequence shown here is derived from an EMBL/GenBank/DDBJ whole genome shotgun (WGS) entry which is preliminary data.</text>
</comment>
<name>A0ACC3A768_9EURO</name>
<sequence>MGSTEKLPKMQYRFLGRSGLQVSVISLGGWVTYGGQVGDQLAFDCMKAAYEAGINFFDCAEGYAAGKSEIVMGQAIKKFNWKRNDIVISTKIYWGSAYGDNPVNNGGLSRKHLIEGTNAALDRLQLDYVDLLYCHRPDRNTPIEETVRAMNYLINTGKTFYWGTSEWNSEEIAMAWAVAQRLNLIGPVMEQPQYNLLCREKVEKEFSLLYENYGLGLTIFSPLKTGILTGKYNDGMPDDSRYATAKDAYSTSKAKSFGDEQWQKDIESTKKLKPIADKLGTDTATLAMAWVIKNPNVSSAITGASKVEQVAKSVKALDYLEKLTPELMKEIDDTLGNKPTPLTRRF</sequence>
<evidence type="ECO:0000313" key="2">
    <source>
        <dbReference type="Proteomes" id="UP001172386"/>
    </source>
</evidence>
<dbReference type="EMBL" id="JAPDRQ010000084">
    <property type="protein sequence ID" value="KAJ9656071.1"/>
    <property type="molecule type" value="Genomic_DNA"/>
</dbReference>
<accession>A0ACC3A768</accession>
<reference evidence="1" key="1">
    <citation type="submission" date="2022-10" db="EMBL/GenBank/DDBJ databases">
        <title>Culturing micro-colonial fungi from biological soil crusts in the Mojave desert and describing Neophaeococcomyces mojavensis, and introducing the new genera and species Taxawa tesnikishii.</title>
        <authorList>
            <person name="Kurbessoian T."/>
            <person name="Stajich J.E."/>
        </authorList>
    </citation>
    <scope>NUCLEOTIDE SEQUENCE</scope>
    <source>
        <strain evidence="1">JES_112</strain>
    </source>
</reference>
<dbReference type="Proteomes" id="UP001172386">
    <property type="component" value="Unassembled WGS sequence"/>
</dbReference>
<organism evidence="1 2">
    <name type="scientific">Neophaeococcomyces mojaviensis</name>
    <dbReference type="NCBI Taxonomy" id="3383035"/>
    <lineage>
        <taxon>Eukaryota</taxon>
        <taxon>Fungi</taxon>
        <taxon>Dikarya</taxon>
        <taxon>Ascomycota</taxon>
        <taxon>Pezizomycotina</taxon>
        <taxon>Eurotiomycetes</taxon>
        <taxon>Chaetothyriomycetidae</taxon>
        <taxon>Chaetothyriales</taxon>
        <taxon>Chaetothyriales incertae sedis</taxon>
        <taxon>Neophaeococcomyces</taxon>
    </lineage>
</organism>
<keyword evidence="2" id="KW-1185">Reference proteome</keyword>
<proteinExistence type="predicted"/>
<evidence type="ECO:0000313" key="1">
    <source>
        <dbReference type="EMBL" id="KAJ9656071.1"/>
    </source>
</evidence>